<name>A0A5A9GF34_AZOLI</name>
<feature type="domain" description="Phage-Barnase-EndoU-ColicinE5/D-RelE like nuclease 3" evidence="1">
    <location>
        <begin position="21"/>
        <end position="123"/>
    </location>
</feature>
<accession>A0A5A9GF34</accession>
<dbReference type="AlphaFoldDB" id="A0A5A9GF34"/>
<evidence type="ECO:0000259" key="1">
    <source>
        <dbReference type="Pfam" id="PF18812"/>
    </source>
</evidence>
<keyword evidence="3" id="KW-1185">Reference proteome</keyword>
<comment type="caution">
    <text evidence="2">The sequence shown here is derived from an EMBL/GenBank/DDBJ whole genome shotgun (WGS) entry which is preliminary data.</text>
</comment>
<protein>
    <recommendedName>
        <fullName evidence="1">Phage-Barnase-EndoU-ColicinE5/D-RelE like nuclease 3 domain-containing protein</fullName>
    </recommendedName>
</protein>
<proteinExistence type="predicted"/>
<evidence type="ECO:0000313" key="3">
    <source>
        <dbReference type="Proteomes" id="UP000324927"/>
    </source>
</evidence>
<evidence type="ECO:0000313" key="2">
    <source>
        <dbReference type="EMBL" id="KAA0592973.1"/>
    </source>
</evidence>
<dbReference type="Proteomes" id="UP000324927">
    <property type="component" value="Unassembled WGS sequence"/>
</dbReference>
<organism evidence="2 3">
    <name type="scientific">Azospirillum lipoferum</name>
    <dbReference type="NCBI Taxonomy" id="193"/>
    <lineage>
        <taxon>Bacteria</taxon>
        <taxon>Pseudomonadati</taxon>
        <taxon>Pseudomonadota</taxon>
        <taxon>Alphaproteobacteria</taxon>
        <taxon>Rhodospirillales</taxon>
        <taxon>Azospirillaceae</taxon>
        <taxon>Azospirillum</taxon>
    </lineage>
</organism>
<dbReference type="EMBL" id="VTTN01000013">
    <property type="protein sequence ID" value="KAA0592973.1"/>
    <property type="molecule type" value="Genomic_DNA"/>
</dbReference>
<dbReference type="OrthoDB" id="7575685at2"/>
<dbReference type="Pfam" id="PF18812">
    <property type="entry name" value="PBECR3"/>
    <property type="match status" value="1"/>
</dbReference>
<dbReference type="RefSeq" id="WP_149233967.1">
    <property type="nucleotide sequence ID" value="NZ_JALJXJ010000015.1"/>
</dbReference>
<dbReference type="InterPro" id="IPR041301">
    <property type="entry name" value="PBECR3"/>
</dbReference>
<sequence>MPKKKPKLGHETLDLGPLPVDAINKALSLELEAGTAVLIPAIQLHVLRRHPEDYERLLPHVASVVNAPQFIGDDIRNPGKIELIARVPSVDSVLLVAVDVEVNANGQYEVRSFYPIAEDKVQNRLRKGYLKRVPIR</sequence>
<gene>
    <name evidence="2" type="ORF">FZ942_25965</name>
</gene>
<reference evidence="2 3" key="1">
    <citation type="submission" date="2019-08" db="EMBL/GenBank/DDBJ databases">
        <authorList>
            <person name="Grouzdev D."/>
            <person name="Tikhonova E."/>
            <person name="Kravchenko I."/>
        </authorList>
    </citation>
    <scope>NUCLEOTIDE SEQUENCE [LARGE SCALE GENOMIC DNA]</scope>
    <source>
        <strain evidence="2 3">59b</strain>
    </source>
</reference>